<dbReference type="GO" id="GO:0046081">
    <property type="term" value="P:dUTP catabolic process"/>
    <property type="evidence" value="ECO:0007669"/>
    <property type="project" value="TreeGrafter"/>
</dbReference>
<feature type="domain" description="Tetrapyrrole methylase" evidence="1">
    <location>
        <begin position="5"/>
        <end position="207"/>
    </location>
</feature>
<dbReference type="Pfam" id="PF03819">
    <property type="entry name" value="MazG"/>
    <property type="match status" value="2"/>
</dbReference>
<dbReference type="SUPFAM" id="SSF53790">
    <property type="entry name" value="Tetrapyrrole methylase"/>
    <property type="match status" value="1"/>
</dbReference>
<dbReference type="InterPro" id="IPR035013">
    <property type="entry name" value="YabN_N"/>
</dbReference>
<dbReference type="InterPro" id="IPR048015">
    <property type="entry name" value="NTP-PPase_MazG-like_N"/>
</dbReference>
<name>F6DMS5_DESRL</name>
<dbReference type="PANTHER" id="PTHR30522:SF0">
    <property type="entry name" value="NUCLEOSIDE TRIPHOSPHATE PYROPHOSPHOHYDROLASE"/>
    <property type="match status" value="1"/>
</dbReference>
<dbReference type="NCBIfam" id="NF007113">
    <property type="entry name" value="PRK09562.1"/>
    <property type="match status" value="1"/>
</dbReference>
<evidence type="ECO:0000313" key="4">
    <source>
        <dbReference type="Proteomes" id="UP000009234"/>
    </source>
</evidence>
<dbReference type="InterPro" id="IPR004518">
    <property type="entry name" value="MazG-like_dom"/>
</dbReference>
<dbReference type="GO" id="GO:0006203">
    <property type="term" value="P:dGTP catabolic process"/>
    <property type="evidence" value="ECO:0007669"/>
    <property type="project" value="TreeGrafter"/>
</dbReference>
<feature type="domain" description="NTP pyrophosphohydrolase MazG-like" evidence="2">
    <location>
        <begin position="418"/>
        <end position="474"/>
    </location>
</feature>
<dbReference type="OrthoDB" id="9808939at2"/>
<dbReference type="FunFam" id="1.10.287.1080:FF:000001">
    <property type="entry name" value="Nucleoside triphosphate pyrophosphohydrolase"/>
    <property type="match status" value="1"/>
</dbReference>
<dbReference type="InterPro" id="IPR011551">
    <property type="entry name" value="NTP_PyrPHydrolase_MazG"/>
</dbReference>
<dbReference type="Gene3D" id="1.10.287.1080">
    <property type="entry name" value="MazG-like"/>
    <property type="match status" value="2"/>
</dbReference>
<dbReference type="Pfam" id="PF00590">
    <property type="entry name" value="TP_methylase"/>
    <property type="match status" value="1"/>
</dbReference>
<dbReference type="NCBIfam" id="TIGR00444">
    <property type="entry name" value="mazG"/>
    <property type="match status" value="1"/>
</dbReference>
<dbReference type="GO" id="GO:0006950">
    <property type="term" value="P:response to stress"/>
    <property type="evidence" value="ECO:0007669"/>
    <property type="project" value="UniProtKB-ARBA"/>
</dbReference>
<evidence type="ECO:0000313" key="3">
    <source>
        <dbReference type="EMBL" id="AEG58483.1"/>
    </source>
</evidence>
<gene>
    <name evidence="3" type="ordered locus">Desru_0184</name>
</gene>
<dbReference type="GO" id="GO:0008168">
    <property type="term" value="F:methyltransferase activity"/>
    <property type="evidence" value="ECO:0007669"/>
    <property type="project" value="InterPro"/>
</dbReference>
<dbReference type="STRING" id="696281.Desru_0184"/>
<evidence type="ECO:0000259" key="1">
    <source>
        <dbReference type="Pfam" id="PF00590"/>
    </source>
</evidence>
<dbReference type="FunFam" id="1.10.287.1080:FF:000003">
    <property type="entry name" value="Nucleoside triphosphate pyrophosphohydrolase"/>
    <property type="match status" value="1"/>
</dbReference>
<reference evidence="3 4" key="2">
    <citation type="journal article" date="2012" name="Stand. Genomic Sci.">
        <title>Complete genome sequence of the sulfate-reducing firmicute Desulfotomaculum ruminis type strain (DL(T)).</title>
        <authorList>
            <person name="Spring S."/>
            <person name="Visser M."/>
            <person name="Lu M."/>
            <person name="Copeland A."/>
            <person name="Lapidus A."/>
            <person name="Lucas S."/>
            <person name="Cheng J.F."/>
            <person name="Han C."/>
            <person name="Tapia R."/>
            <person name="Goodwin L.A."/>
            <person name="Pitluck S."/>
            <person name="Ivanova N."/>
            <person name="Land M."/>
            <person name="Hauser L."/>
            <person name="Larimer F."/>
            <person name="Rohde M."/>
            <person name="Goker M."/>
            <person name="Detter J.C."/>
            <person name="Kyrpides N.C."/>
            <person name="Woyke T."/>
            <person name="Schaap P.J."/>
            <person name="Plugge C.M."/>
            <person name="Muyzer G."/>
            <person name="Kuever J."/>
            <person name="Pereira I.A."/>
            <person name="Parshina S.N."/>
            <person name="Bernier-Latmani R."/>
            <person name="Stams A.J."/>
            <person name="Klenk H.P."/>
        </authorList>
    </citation>
    <scope>NUCLEOTIDE SEQUENCE [LARGE SCALE GENOMIC DNA]</scope>
    <source>
        <strain evidence="4">ATCC 23193 / DSM 2154 / NCIB 8452 / DL</strain>
    </source>
</reference>
<dbReference type="GO" id="GO:0047429">
    <property type="term" value="F:nucleoside triphosphate diphosphatase activity"/>
    <property type="evidence" value="ECO:0007669"/>
    <property type="project" value="InterPro"/>
</dbReference>
<reference evidence="4" key="1">
    <citation type="submission" date="2011-05" db="EMBL/GenBank/DDBJ databases">
        <title>Complete sequence of Desulfotomaculum ruminis DSM 2154.</title>
        <authorList>
            <person name="Lucas S."/>
            <person name="Copeland A."/>
            <person name="Lapidus A."/>
            <person name="Cheng J.-F."/>
            <person name="Goodwin L."/>
            <person name="Pitluck S."/>
            <person name="Lu M."/>
            <person name="Detter J.C."/>
            <person name="Han C."/>
            <person name="Tapia R."/>
            <person name="Land M."/>
            <person name="Hauser L."/>
            <person name="Kyrpides N."/>
            <person name="Ivanova N."/>
            <person name="Mikhailova N."/>
            <person name="Pagani I."/>
            <person name="Stams A.J.M."/>
            <person name="Plugge C.M."/>
            <person name="Muyzer G."/>
            <person name="Kuever J."/>
            <person name="Parshina S.N."/>
            <person name="Ivanova A.E."/>
            <person name="Nazina T.N."/>
            <person name="Brambilla E."/>
            <person name="Spring S."/>
            <person name="Klenk H.-P."/>
            <person name="Woyke T."/>
        </authorList>
    </citation>
    <scope>NUCLEOTIDE SEQUENCE [LARGE SCALE GENOMIC DNA]</scope>
    <source>
        <strain evidence="4">ATCC 23193 / DSM 2154 / NCIB 8452 / DL</strain>
    </source>
</reference>
<dbReference type="InterPro" id="IPR048011">
    <property type="entry name" value="NTP-PPase_MazG-like_C"/>
</dbReference>
<dbReference type="RefSeq" id="WP_013840265.1">
    <property type="nucleotide sequence ID" value="NC_015589.1"/>
</dbReference>
<dbReference type="CDD" id="cd11723">
    <property type="entry name" value="YabN_N_like"/>
    <property type="match status" value="1"/>
</dbReference>
<dbReference type="KEGG" id="dru:Desru_0184"/>
<dbReference type="GO" id="GO:0046052">
    <property type="term" value="P:UTP catabolic process"/>
    <property type="evidence" value="ECO:0007669"/>
    <property type="project" value="TreeGrafter"/>
</dbReference>
<dbReference type="CDD" id="cd11529">
    <property type="entry name" value="NTP-PPase_MazG_Cterm"/>
    <property type="match status" value="1"/>
</dbReference>
<dbReference type="HOGENOM" id="CLU_038356_1_0_9"/>
<dbReference type="eggNOG" id="COG3956">
    <property type="taxonomic scope" value="Bacteria"/>
</dbReference>
<dbReference type="AlphaFoldDB" id="F6DMS5"/>
<dbReference type="Proteomes" id="UP000009234">
    <property type="component" value="Chromosome"/>
</dbReference>
<dbReference type="PANTHER" id="PTHR30522">
    <property type="entry name" value="NUCLEOSIDE TRIPHOSPHATE PYROPHOSPHOHYDROLASE"/>
    <property type="match status" value="1"/>
</dbReference>
<dbReference type="GO" id="GO:0046076">
    <property type="term" value="P:dTTP catabolic process"/>
    <property type="evidence" value="ECO:0007669"/>
    <property type="project" value="TreeGrafter"/>
</dbReference>
<accession>F6DMS5</accession>
<keyword evidence="4" id="KW-1185">Reference proteome</keyword>
<evidence type="ECO:0000259" key="2">
    <source>
        <dbReference type="Pfam" id="PF03819"/>
    </source>
</evidence>
<dbReference type="InterPro" id="IPR014777">
    <property type="entry name" value="4pyrrole_Mease_sub1"/>
</dbReference>
<dbReference type="GO" id="GO:0046047">
    <property type="term" value="P:TTP catabolic process"/>
    <property type="evidence" value="ECO:0007669"/>
    <property type="project" value="TreeGrafter"/>
</dbReference>
<dbReference type="InterPro" id="IPR000878">
    <property type="entry name" value="4pyrrol_Mease"/>
</dbReference>
<dbReference type="GO" id="GO:0046061">
    <property type="term" value="P:dATP catabolic process"/>
    <property type="evidence" value="ECO:0007669"/>
    <property type="project" value="TreeGrafter"/>
</dbReference>
<dbReference type="Gene3D" id="3.40.1010.10">
    <property type="entry name" value="Cobalt-precorrin-4 Transmethylase, Domain 1"/>
    <property type="match status" value="1"/>
</dbReference>
<proteinExistence type="predicted"/>
<dbReference type="EMBL" id="CP002780">
    <property type="protein sequence ID" value="AEG58483.1"/>
    <property type="molecule type" value="Genomic_DNA"/>
</dbReference>
<organism evidence="3 4">
    <name type="scientific">Desulforamulus ruminis (strain ATCC 23193 / DSM 2154 / NCIMB 8452 / DL)</name>
    <name type="common">Desulfotomaculum ruminis</name>
    <dbReference type="NCBI Taxonomy" id="696281"/>
    <lineage>
        <taxon>Bacteria</taxon>
        <taxon>Bacillati</taxon>
        <taxon>Bacillota</taxon>
        <taxon>Clostridia</taxon>
        <taxon>Eubacteriales</taxon>
        <taxon>Peptococcaceae</taxon>
        <taxon>Desulforamulus</taxon>
    </lineage>
</organism>
<dbReference type="CDD" id="cd11528">
    <property type="entry name" value="NTP-PPase_MazG_Nterm"/>
    <property type="match status" value="1"/>
</dbReference>
<dbReference type="InterPro" id="IPR024180">
    <property type="entry name" value="Tetrapyrrole_Mease/MazG_pred"/>
</dbReference>
<protein>
    <submittedName>
        <fullName evidence="3">MazG family protein</fullName>
    </submittedName>
</protein>
<dbReference type="SUPFAM" id="SSF101386">
    <property type="entry name" value="all-alpha NTP pyrophosphatases"/>
    <property type="match status" value="2"/>
</dbReference>
<sequence>MDKLIIIAGLGPGDPGMLPLQVWEHLKSGVPVYFRTAIHPTVEWLRQAGIKYATMDHYYHQADTFEKVYERIAEEILEAAQGGPLVYAVPGHPMVAEESVRLILERAGQGNVKVNVLPAMSFLDALSSTLRLDLCRGLHVIDALRLDEQHPDPRMGTVLTQVYDRITAGEAKLTLLEHYPDEHEITVVRAAGVPGEERVERIPLYQLDRLEWIDHLTSIYIEPLKEIPARDQGALDDEIEGAGVDAVYDCSFPLDPLVEVMGVLRSERGCPWDREQTHETLKQYLIEETYEVIDALDEGQMYKICEELGDLLLQIVFHAQIARENKQFDMNEVIQSITEKMLRRHPHVFGTTQVNNSQEVLINWDKIKAQEKGAAVGEKSYLANIPRELPALMRAEKIQVKAARVGFDWPDYHGAVDKIKEELNEVLEALAKEQAPEVAEELGDLLFAVVNLARLLGVESEGALTKTTNKFIKRFHYIEQQAAKAGQELSQLTLEQMDQWWEEAKIFP</sequence>
<dbReference type="InterPro" id="IPR035996">
    <property type="entry name" value="4pyrrol_Methylase_sf"/>
</dbReference>
<dbReference type="PIRSF" id="PIRSF002845">
    <property type="entry name" value="Ttrprl_mtas_MazG"/>
    <property type="match status" value="1"/>
</dbReference>
<feature type="domain" description="NTP pyrophosphohydrolase MazG-like" evidence="2">
    <location>
        <begin position="276"/>
        <end position="349"/>
    </location>
</feature>